<reference evidence="2" key="1">
    <citation type="submission" date="2022-12" db="EMBL/GenBank/DDBJ databases">
        <title>Draft genome assemblies for two species of Escallonia (Escalloniales).</title>
        <authorList>
            <person name="Chanderbali A."/>
            <person name="Dervinis C."/>
            <person name="Anghel I."/>
            <person name="Soltis D."/>
            <person name="Soltis P."/>
            <person name="Zapata F."/>
        </authorList>
    </citation>
    <scope>NUCLEOTIDE SEQUENCE</scope>
    <source>
        <strain evidence="2">UCBG92.1500</strain>
        <tissue evidence="2">Leaf</tissue>
    </source>
</reference>
<evidence type="ECO:0000313" key="2">
    <source>
        <dbReference type="EMBL" id="KAK2972125.1"/>
    </source>
</evidence>
<gene>
    <name evidence="2" type="ORF">RJ640_007186</name>
</gene>
<name>A0AA88QZ06_9ASTE</name>
<protein>
    <recommendedName>
        <fullName evidence="4">UBN2_3 domain-containing protein</fullName>
    </recommendedName>
</protein>
<dbReference type="PANTHER" id="PTHR37610">
    <property type="entry name" value="CCHC-TYPE DOMAIN-CONTAINING PROTEIN"/>
    <property type="match status" value="1"/>
</dbReference>
<comment type="caution">
    <text evidence="2">The sequence shown here is derived from an EMBL/GenBank/DDBJ whole genome shotgun (WGS) entry which is preliminary data.</text>
</comment>
<feature type="compositionally biased region" description="Low complexity" evidence="1">
    <location>
        <begin position="201"/>
        <end position="210"/>
    </location>
</feature>
<evidence type="ECO:0000256" key="1">
    <source>
        <dbReference type="SAM" id="MobiDB-lite"/>
    </source>
</evidence>
<feature type="region of interest" description="Disordered" evidence="1">
    <location>
        <begin position="159"/>
        <end position="216"/>
    </location>
</feature>
<proteinExistence type="predicted"/>
<dbReference type="AlphaFoldDB" id="A0AA88QZ06"/>
<dbReference type="Proteomes" id="UP001187471">
    <property type="component" value="Unassembled WGS sequence"/>
</dbReference>
<dbReference type="PANTHER" id="PTHR37610:SF80">
    <property type="entry name" value="RETROTRANSPOSON GAG DOMAIN-CONTAINING PROTEIN"/>
    <property type="match status" value="1"/>
</dbReference>
<accession>A0AA88QZ06</accession>
<dbReference type="Pfam" id="PF14223">
    <property type="entry name" value="Retrotran_gag_2"/>
    <property type="match status" value="1"/>
</dbReference>
<evidence type="ECO:0008006" key="4">
    <source>
        <dbReference type="Google" id="ProtNLM"/>
    </source>
</evidence>
<evidence type="ECO:0000313" key="3">
    <source>
        <dbReference type="Proteomes" id="UP001187471"/>
    </source>
</evidence>
<keyword evidence="3" id="KW-1185">Reference proteome</keyword>
<feature type="region of interest" description="Disordered" evidence="1">
    <location>
        <begin position="240"/>
        <end position="284"/>
    </location>
</feature>
<dbReference type="EMBL" id="JAVXUO010002536">
    <property type="protein sequence ID" value="KAK2972125.1"/>
    <property type="molecule type" value="Genomic_DNA"/>
</dbReference>
<sequence>MRSFIKGKKLWRYLTGDIIIPVKTTNEPQLKFDERLDDWDSKNHQIITWFRNTSVPSIYQQFCRYNTAKEIWDLLAQRYTTTYLAHQYQLHDSFHRMKQEPGQSINSFLSQKQGIWDQLELSEPSWTCSEDSSHFIVYRDHLRLIQLCRKIDTGHFPQDCPRNPEKWSKNPTSTSAPPKPGLQSRFKPPSHSAADDDDVLNDSSSSALSDPETGQTIGIDRKVGRFVSFFTNSSVPLFYDSDETHIPPSDDFTAPPEMSARLADPVTPDQGPPYVSEDSTSMPI</sequence>
<organism evidence="2 3">
    <name type="scientific">Escallonia rubra</name>
    <dbReference type="NCBI Taxonomy" id="112253"/>
    <lineage>
        <taxon>Eukaryota</taxon>
        <taxon>Viridiplantae</taxon>
        <taxon>Streptophyta</taxon>
        <taxon>Embryophyta</taxon>
        <taxon>Tracheophyta</taxon>
        <taxon>Spermatophyta</taxon>
        <taxon>Magnoliopsida</taxon>
        <taxon>eudicotyledons</taxon>
        <taxon>Gunneridae</taxon>
        <taxon>Pentapetalae</taxon>
        <taxon>asterids</taxon>
        <taxon>campanulids</taxon>
        <taxon>Escalloniales</taxon>
        <taxon>Escalloniaceae</taxon>
        <taxon>Escallonia</taxon>
    </lineage>
</organism>